<evidence type="ECO:0000256" key="4">
    <source>
        <dbReference type="PROSITE-ProRule" id="PRU00335"/>
    </source>
</evidence>
<dbReference type="InterPro" id="IPR036271">
    <property type="entry name" value="Tet_transcr_reg_TetR-rel_C_sf"/>
</dbReference>
<dbReference type="PROSITE" id="PS50977">
    <property type="entry name" value="HTH_TETR_2"/>
    <property type="match status" value="1"/>
</dbReference>
<evidence type="ECO:0000256" key="1">
    <source>
        <dbReference type="ARBA" id="ARBA00023015"/>
    </source>
</evidence>
<dbReference type="Gene3D" id="1.10.10.60">
    <property type="entry name" value="Homeodomain-like"/>
    <property type="match status" value="1"/>
</dbReference>
<dbReference type="InterPro" id="IPR011075">
    <property type="entry name" value="TetR_C"/>
</dbReference>
<dbReference type="EMBL" id="JBFAIH010000040">
    <property type="protein sequence ID" value="MEV0367895.1"/>
    <property type="molecule type" value="Genomic_DNA"/>
</dbReference>
<evidence type="ECO:0000313" key="6">
    <source>
        <dbReference type="EMBL" id="MEV0367895.1"/>
    </source>
</evidence>
<proteinExistence type="predicted"/>
<dbReference type="Pfam" id="PF00440">
    <property type="entry name" value="TetR_N"/>
    <property type="match status" value="1"/>
</dbReference>
<dbReference type="SUPFAM" id="SSF48498">
    <property type="entry name" value="Tetracyclin repressor-like, C-terminal domain"/>
    <property type="match status" value="1"/>
</dbReference>
<dbReference type="Pfam" id="PF16859">
    <property type="entry name" value="TetR_C_11"/>
    <property type="match status" value="1"/>
</dbReference>
<dbReference type="PANTHER" id="PTHR30055:SF148">
    <property type="entry name" value="TETR-FAMILY TRANSCRIPTIONAL REGULATOR"/>
    <property type="match status" value="1"/>
</dbReference>
<evidence type="ECO:0000259" key="5">
    <source>
        <dbReference type="PROSITE" id="PS50977"/>
    </source>
</evidence>
<feature type="DNA-binding region" description="H-T-H motif" evidence="4">
    <location>
        <begin position="37"/>
        <end position="56"/>
    </location>
</feature>
<dbReference type="PANTHER" id="PTHR30055">
    <property type="entry name" value="HTH-TYPE TRANSCRIPTIONAL REGULATOR RUTR"/>
    <property type="match status" value="1"/>
</dbReference>
<dbReference type="RefSeq" id="WP_051158207.1">
    <property type="nucleotide sequence ID" value="NZ_JBFAIH010000040.1"/>
</dbReference>
<keyword evidence="7" id="KW-1185">Reference proteome</keyword>
<dbReference type="Proteomes" id="UP001551658">
    <property type="component" value="Unassembled WGS sequence"/>
</dbReference>
<evidence type="ECO:0000256" key="2">
    <source>
        <dbReference type="ARBA" id="ARBA00023125"/>
    </source>
</evidence>
<dbReference type="PRINTS" id="PR00455">
    <property type="entry name" value="HTHTETR"/>
</dbReference>
<evidence type="ECO:0000256" key="3">
    <source>
        <dbReference type="ARBA" id="ARBA00023163"/>
    </source>
</evidence>
<sequence>MTSSPRTVGRPREPDLDDRVLDAARSVYGERGWSGFTVDEVARRAGVGKGSLYLRWPNKAALLVDAVRSAAPSVGNINLGNLELDLREFARQWMAFVQSIEGTMVSRLIMDRHSNEELAAVVGELDYPDYIRSTRALVRRAVRRGEIDPGITPTLIADLVAGAITTHVRSTPPGLAEVAHTEAYLTQLVDTVLRGVGYRHPSSQDSPGDDT</sequence>
<dbReference type="InterPro" id="IPR001647">
    <property type="entry name" value="HTH_TetR"/>
</dbReference>
<organism evidence="6 7">
    <name type="scientific">Nocardia fusca</name>
    <dbReference type="NCBI Taxonomy" id="941183"/>
    <lineage>
        <taxon>Bacteria</taxon>
        <taxon>Bacillati</taxon>
        <taxon>Actinomycetota</taxon>
        <taxon>Actinomycetes</taxon>
        <taxon>Mycobacteriales</taxon>
        <taxon>Nocardiaceae</taxon>
        <taxon>Nocardia</taxon>
    </lineage>
</organism>
<dbReference type="InterPro" id="IPR050109">
    <property type="entry name" value="HTH-type_TetR-like_transc_reg"/>
</dbReference>
<protein>
    <submittedName>
        <fullName evidence="6">TetR/AcrR family transcriptional regulator</fullName>
    </submittedName>
</protein>
<accession>A0ABV3FJL7</accession>
<dbReference type="InterPro" id="IPR009057">
    <property type="entry name" value="Homeodomain-like_sf"/>
</dbReference>
<feature type="domain" description="HTH tetR-type" evidence="5">
    <location>
        <begin position="14"/>
        <end position="74"/>
    </location>
</feature>
<dbReference type="GeneID" id="93508242"/>
<dbReference type="SUPFAM" id="SSF46689">
    <property type="entry name" value="Homeodomain-like"/>
    <property type="match status" value="1"/>
</dbReference>
<keyword evidence="1" id="KW-0805">Transcription regulation</keyword>
<name>A0ABV3FJL7_9NOCA</name>
<reference evidence="6 7" key="1">
    <citation type="submission" date="2024-06" db="EMBL/GenBank/DDBJ databases">
        <title>The Natural Products Discovery Center: Release of the First 8490 Sequenced Strains for Exploring Actinobacteria Biosynthetic Diversity.</title>
        <authorList>
            <person name="Kalkreuter E."/>
            <person name="Kautsar S.A."/>
            <person name="Yang D."/>
            <person name="Bader C.D."/>
            <person name="Teijaro C.N."/>
            <person name="Fluegel L."/>
            <person name="Davis C.M."/>
            <person name="Simpson J.R."/>
            <person name="Lauterbach L."/>
            <person name="Steele A.D."/>
            <person name="Gui C."/>
            <person name="Meng S."/>
            <person name="Li G."/>
            <person name="Viehrig K."/>
            <person name="Ye F."/>
            <person name="Su P."/>
            <person name="Kiefer A.F."/>
            <person name="Nichols A."/>
            <person name="Cepeda A.J."/>
            <person name="Yan W."/>
            <person name="Fan B."/>
            <person name="Jiang Y."/>
            <person name="Adhikari A."/>
            <person name="Zheng C.-J."/>
            <person name="Schuster L."/>
            <person name="Cowan T.M."/>
            <person name="Smanski M.J."/>
            <person name="Chevrette M.G."/>
            <person name="De Carvalho L.P.S."/>
            <person name="Shen B."/>
        </authorList>
    </citation>
    <scope>NUCLEOTIDE SEQUENCE [LARGE SCALE GENOMIC DNA]</scope>
    <source>
        <strain evidence="6 7">NPDC050671</strain>
    </source>
</reference>
<comment type="caution">
    <text evidence="6">The sequence shown here is derived from an EMBL/GenBank/DDBJ whole genome shotgun (WGS) entry which is preliminary data.</text>
</comment>
<gene>
    <name evidence="6" type="ORF">AB0H72_34950</name>
</gene>
<keyword evidence="3" id="KW-0804">Transcription</keyword>
<keyword evidence="2 4" id="KW-0238">DNA-binding</keyword>
<dbReference type="Gene3D" id="1.10.357.10">
    <property type="entry name" value="Tetracycline Repressor, domain 2"/>
    <property type="match status" value="1"/>
</dbReference>
<evidence type="ECO:0000313" key="7">
    <source>
        <dbReference type="Proteomes" id="UP001551658"/>
    </source>
</evidence>